<feature type="compositionally biased region" description="Polar residues" evidence="9">
    <location>
        <begin position="129"/>
        <end position="141"/>
    </location>
</feature>
<reference evidence="10" key="1">
    <citation type="submission" date="2013-11" db="EMBL/GenBank/DDBJ databases">
        <title>Genome sequence of the fusiform rust pathogen reveals effectors for host alternation and coevolution with pine.</title>
        <authorList>
            <consortium name="DOE Joint Genome Institute"/>
            <person name="Smith K."/>
            <person name="Pendleton A."/>
            <person name="Kubisiak T."/>
            <person name="Anderson C."/>
            <person name="Salamov A."/>
            <person name="Aerts A."/>
            <person name="Riley R."/>
            <person name="Clum A."/>
            <person name="Lindquist E."/>
            <person name="Ence D."/>
            <person name="Campbell M."/>
            <person name="Kronenberg Z."/>
            <person name="Feau N."/>
            <person name="Dhillon B."/>
            <person name="Hamelin R."/>
            <person name="Burleigh J."/>
            <person name="Smith J."/>
            <person name="Yandell M."/>
            <person name="Nelson C."/>
            <person name="Grigoriev I."/>
            <person name="Davis J."/>
        </authorList>
    </citation>
    <scope>NUCLEOTIDE SEQUENCE</scope>
    <source>
        <strain evidence="10">G11</strain>
    </source>
</reference>
<evidence type="ECO:0000256" key="1">
    <source>
        <dbReference type="ARBA" id="ARBA00004567"/>
    </source>
</evidence>
<dbReference type="GO" id="GO:0051028">
    <property type="term" value="P:mRNA transport"/>
    <property type="evidence" value="ECO:0007669"/>
    <property type="project" value="UniProtKB-KW"/>
</dbReference>
<dbReference type="PANTHER" id="PTHR13437">
    <property type="entry name" value="NUCLEOPORIN P58/P45 NUCLEOPORIN-LIKE PROTEIN 1"/>
    <property type="match status" value="1"/>
</dbReference>
<keyword evidence="6" id="KW-0906">Nuclear pore complex</keyword>
<evidence type="ECO:0000313" key="11">
    <source>
        <dbReference type="Proteomes" id="UP000886653"/>
    </source>
</evidence>
<feature type="compositionally biased region" description="Low complexity" evidence="9">
    <location>
        <begin position="142"/>
        <end position="154"/>
    </location>
</feature>
<keyword evidence="3" id="KW-0509">mRNA transport</keyword>
<keyword evidence="4" id="KW-0653">Protein transport</keyword>
<feature type="coiled-coil region" evidence="8">
    <location>
        <begin position="391"/>
        <end position="418"/>
    </location>
</feature>
<feature type="compositionally biased region" description="Low complexity" evidence="9">
    <location>
        <begin position="56"/>
        <end position="66"/>
    </location>
</feature>
<feature type="compositionally biased region" description="Low complexity" evidence="9">
    <location>
        <begin position="238"/>
        <end position="249"/>
    </location>
</feature>
<evidence type="ECO:0000256" key="3">
    <source>
        <dbReference type="ARBA" id="ARBA00022816"/>
    </source>
</evidence>
<evidence type="ECO:0000256" key="8">
    <source>
        <dbReference type="SAM" id="Coils"/>
    </source>
</evidence>
<dbReference type="Gene3D" id="6.10.140.1350">
    <property type="match status" value="1"/>
</dbReference>
<evidence type="ECO:0000256" key="7">
    <source>
        <dbReference type="ARBA" id="ARBA00023242"/>
    </source>
</evidence>
<keyword evidence="2" id="KW-0813">Transport</keyword>
<dbReference type="EMBL" id="MU167383">
    <property type="protein sequence ID" value="KAG0141515.1"/>
    <property type="molecule type" value="Genomic_DNA"/>
</dbReference>
<dbReference type="InterPro" id="IPR024882">
    <property type="entry name" value="NUP58/p45/49"/>
</dbReference>
<gene>
    <name evidence="10" type="ORF">CROQUDRAFT_663728</name>
</gene>
<dbReference type="Proteomes" id="UP000886653">
    <property type="component" value="Unassembled WGS sequence"/>
</dbReference>
<evidence type="ECO:0000256" key="2">
    <source>
        <dbReference type="ARBA" id="ARBA00022448"/>
    </source>
</evidence>
<evidence type="ECO:0008006" key="12">
    <source>
        <dbReference type="Google" id="ProtNLM"/>
    </source>
</evidence>
<feature type="compositionally biased region" description="Polar residues" evidence="9">
    <location>
        <begin position="1"/>
        <end position="41"/>
    </location>
</feature>
<organism evidence="10 11">
    <name type="scientific">Cronartium quercuum f. sp. fusiforme G11</name>
    <dbReference type="NCBI Taxonomy" id="708437"/>
    <lineage>
        <taxon>Eukaryota</taxon>
        <taxon>Fungi</taxon>
        <taxon>Dikarya</taxon>
        <taxon>Basidiomycota</taxon>
        <taxon>Pucciniomycotina</taxon>
        <taxon>Pucciniomycetes</taxon>
        <taxon>Pucciniales</taxon>
        <taxon>Coleosporiaceae</taxon>
        <taxon>Cronartium</taxon>
    </lineage>
</organism>
<evidence type="ECO:0000256" key="6">
    <source>
        <dbReference type="ARBA" id="ARBA00023132"/>
    </source>
</evidence>
<evidence type="ECO:0000256" key="9">
    <source>
        <dbReference type="SAM" id="MobiDB-lite"/>
    </source>
</evidence>
<proteinExistence type="predicted"/>
<dbReference type="PANTHER" id="PTHR13437:SF2">
    <property type="entry name" value="NUCLEOPORIN P58_P45"/>
    <property type="match status" value="1"/>
</dbReference>
<dbReference type="GO" id="GO:0005643">
    <property type="term" value="C:nuclear pore"/>
    <property type="evidence" value="ECO:0007669"/>
    <property type="project" value="UniProtKB-SubCell"/>
</dbReference>
<dbReference type="InterPro" id="IPR025574">
    <property type="entry name" value="Nucleoporin_FG_rpt"/>
</dbReference>
<sequence>MSLFTQQQSSAPKTSIFSSTSTNSPGGLFSPQATLQTSSPANLFAPPATPKPSLFGATAPASAPSGGLFGNNAASGTPQTGGLFGSGSSAQPATGGLFGSSTTPATGSLFGSSNTPQTQPQQATGGLFGSTTTPATGSLFGSTNQSQSQPQQTTAGLFGSSTPQPQQQQQQTTGGLFGSSISQPTQATGSGGLFGSTSTPTATGTSGGLFGSSTTPSQQPSGGLFGSSNTQPTGGLFGNSSVGGTNNNSLFGPKPVTATTNQQSLFGASTNTVTNSNVASTSGTLLRTTRFNDLPDDVKRQLESLDGMIQNQCRLADTIKATELGREINDGTILLRQLKTDMHSTSALVDESATSLERLRKSVDSDVADVLRLGTGTGLAKFQLDYFLRMTAKLEDRMKDYEQTLEFVEIQLKGLADRPNPAAIVPAIKAQYGTFMVLADRVAALVERLRLLKEGFREIWRHQTGSVQDPFGGSIEGA</sequence>
<feature type="compositionally biased region" description="Low complexity" evidence="9">
    <location>
        <begin position="162"/>
        <end position="173"/>
    </location>
</feature>
<feature type="compositionally biased region" description="Polar residues" evidence="9">
    <location>
        <begin position="218"/>
        <end position="233"/>
    </location>
</feature>
<dbReference type="GO" id="GO:0015031">
    <property type="term" value="P:protein transport"/>
    <property type="evidence" value="ECO:0007669"/>
    <property type="project" value="UniProtKB-KW"/>
</dbReference>
<name>A0A9P6ND05_9BASI</name>
<keyword evidence="11" id="KW-1185">Reference proteome</keyword>
<evidence type="ECO:0000256" key="5">
    <source>
        <dbReference type="ARBA" id="ARBA00023010"/>
    </source>
</evidence>
<dbReference type="GO" id="GO:0008139">
    <property type="term" value="F:nuclear localization sequence binding"/>
    <property type="evidence" value="ECO:0007669"/>
    <property type="project" value="InterPro"/>
</dbReference>
<keyword evidence="8" id="KW-0175">Coiled coil</keyword>
<keyword evidence="7" id="KW-0539">Nucleus</keyword>
<feature type="compositionally biased region" description="Polar residues" evidence="9">
    <location>
        <begin position="72"/>
        <end position="92"/>
    </location>
</feature>
<accession>A0A9P6ND05</accession>
<feature type="region of interest" description="Disordered" evidence="9">
    <location>
        <begin position="1"/>
        <end position="256"/>
    </location>
</feature>
<comment type="caution">
    <text evidence="10">The sequence shown here is derived from an EMBL/GenBank/DDBJ whole genome shotgun (WGS) entry which is preliminary data.</text>
</comment>
<keyword evidence="5" id="KW-0811">Translocation</keyword>
<feature type="compositionally biased region" description="Polar residues" evidence="9">
    <location>
        <begin position="99"/>
        <end position="114"/>
    </location>
</feature>
<protein>
    <recommendedName>
        <fullName evidence="12">Nucleoporin p58/p45</fullName>
    </recommendedName>
</protein>
<feature type="compositionally biased region" description="Low complexity" evidence="9">
    <location>
        <begin position="195"/>
        <end position="204"/>
    </location>
</feature>
<dbReference type="GO" id="GO:0017056">
    <property type="term" value="F:structural constituent of nuclear pore"/>
    <property type="evidence" value="ECO:0007669"/>
    <property type="project" value="InterPro"/>
</dbReference>
<evidence type="ECO:0000256" key="4">
    <source>
        <dbReference type="ARBA" id="ARBA00022927"/>
    </source>
</evidence>
<comment type="subcellular location">
    <subcellularLocation>
        <location evidence="1">Nucleus</location>
        <location evidence="1">Nuclear pore complex</location>
    </subcellularLocation>
</comment>
<dbReference type="OrthoDB" id="2538017at2759"/>
<evidence type="ECO:0000313" key="10">
    <source>
        <dbReference type="EMBL" id="KAG0141515.1"/>
    </source>
</evidence>
<dbReference type="AlphaFoldDB" id="A0A9P6ND05"/>
<dbReference type="Pfam" id="PF13634">
    <property type="entry name" value="Nucleoporin_FG"/>
    <property type="match status" value="2"/>
</dbReference>